<reference evidence="1" key="1">
    <citation type="journal article" date="2021" name="Proc. Natl. Acad. Sci. U.S.A.">
        <title>A Catalog of Tens of Thousands of Viruses from Human Metagenomes Reveals Hidden Associations with Chronic Diseases.</title>
        <authorList>
            <person name="Tisza M.J."/>
            <person name="Buck C.B."/>
        </authorList>
    </citation>
    <scope>NUCLEOTIDE SEQUENCE</scope>
    <source>
        <strain evidence="1">CtOVO10</strain>
    </source>
</reference>
<proteinExistence type="predicted"/>
<organism evidence="1">
    <name type="scientific">Siphoviridae sp. ctOVO10</name>
    <dbReference type="NCBI Taxonomy" id="2826311"/>
    <lineage>
        <taxon>Viruses</taxon>
        <taxon>Duplodnaviria</taxon>
        <taxon>Heunggongvirae</taxon>
        <taxon>Uroviricota</taxon>
        <taxon>Caudoviricetes</taxon>
    </lineage>
</organism>
<name>A0A8S5M341_9CAUD</name>
<sequence>MEKLRLLATTIPAGTPRLLLTSIGYRAKARKEIRR</sequence>
<dbReference type="EMBL" id="BK014806">
    <property type="protein sequence ID" value="DAD76650.1"/>
    <property type="molecule type" value="Genomic_DNA"/>
</dbReference>
<evidence type="ECO:0000313" key="1">
    <source>
        <dbReference type="EMBL" id="DAD76650.1"/>
    </source>
</evidence>
<protein>
    <submittedName>
        <fullName evidence="1">Uncharacterized protein</fullName>
    </submittedName>
</protein>
<accession>A0A8S5M341</accession>